<dbReference type="InterPro" id="IPR050486">
    <property type="entry name" value="Mannose-1P_guanyltransferase"/>
</dbReference>
<dbReference type="InterPro" id="IPR029044">
    <property type="entry name" value="Nucleotide-diphossugar_trans"/>
</dbReference>
<reference evidence="4" key="1">
    <citation type="journal article" date="2019" name="Int. J. Syst. Evol. Microbiol.">
        <title>The Global Catalogue of Microorganisms (GCM) 10K type strain sequencing project: providing services to taxonomists for standard genome sequencing and annotation.</title>
        <authorList>
            <consortium name="The Broad Institute Genomics Platform"/>
            <consortium name="The Broad Institute Genome Sequencing Center for Infectious Disease"/>
            <person name="Wu L."/>
            <person name="Ma J."/>
        </authorList>
    </citation>
    <scope>NUCLEOTIDE SEQUENCE [LARGE SCALE GENOMIC DNA]</scope>
    <source>
        <strain evidence="4">KCTC 42195</strain>
    </source>
</reference>
<dbReference type="SUPFAM" id="SSF53448">
    <property type="entry name" value="Nucleotide-diphospho-sugar transferases"/>
    <property type="match status" value="1"/>
</dbReference>
<dbReference type="EMBL" id="JBHRYH010000011">
    <property type="protein sequence ID" value="MFC3625571.1"/>
    <property type="molecule type" value="Genomic_DNA"/>
</dbReference>
<dbReference type="PROSITE" id="PS51371">
    <property type="entry name" value="CBS"/>
    <property type="match status" value="2"/>
</dbReference>
<evidence type="ECO:0000259" key="2">
    <source>
        <dbReference type="PROSITE" id="PS51371"/>
    </source>
</evidence>
<dbReference type="CDD" id="cd06426">
    <property type="entry name" value="NTP_transferase_like_2"/>
    <property type="match status" value="1"/>
</dbReference>
<dbReference type="SUPFAM" id="SSF54631">
    <property type="entry name" value="CBS-domain pair"/>
    <property type="match status" value="1"/>
</dbReference>
<dbReference type="PANTHER" id="PTHR22572">
    <property type="entry name" value="SUGAR-1-PHOSPHATE GUANYL TRANSFERASE"/>
    <property type="match status" value="1"/>
</dbReference>
<comment type="caution">
    <text evidence="3">The sequence shown here is derived from an EMBL/GenBank/DDBJ whole genome shotgun (WGS) entry which is preliminary data.</text>
</comment>
<feature type="domain" description="CBS" evidence="2">
    <location>
        <begin position="1"/>
        <end position="60"/>
    </location>
</feature>
<dbReference type="Gene3D" id="3.10.580.10">
    <property type="entry name" value="CBS-domain"/>
    <property type="match status" value="1"/>
</dbReference>
<protein>
    <submittedName>
        <fullName evidence="3">Nucleotidyltransferase family protein</fullName>
    </submittedName>
</protein>
<dbReference type="RefSeq" id="WP_390277205.1">
    <property type="nucleotide sequence ID" value="NZ_JBHRYH010000011.1"/>
</dbReference>
<dbReference type="Pfam" id="PF00571">
    <property type="entry name" value="CBS"/>
    <property type="match status" value="2"/>
</dbReference>
<sequence length="349" mass="38909">MINWKDIVVAPTATLREAIAAIDRGACQIALVTTPQYQLLGILTDGDVRRGILRGCSLDSEVAGLMNTSPLCVAPEDDRQLVLAMMRSRRINHIPVVDSNRVVIGIETIHALLSPQRRDNIVVLMAGGLGSRLRPLTDDCPKPLLPVGNRPILETILSSFIEFGFHRFYISVNYMSDKIKAYFGDGSRWGVEIAYLEENQRLGTAGALSLLPETPQLPLFVMNGDILAKLNFEAMLAFHLQHQSTATLAMRQFSHTIPYGVVTVDEHKLVDIVEKPENKVFVSAGIYLLSPEVLTMIPPGEFYDMPMLFQQLIRQGLPTSGFPVHEYWIDIGRIEDFERACEEYVGVFA</sequence>
<dbReference type="Proteomes" id="UP001595636">
    <property type="component" value="Unassembled WGS sequence"/>
</dbReference>
<feature type="domain" description="CBS" evidence="2">
    <location>
        <begin position="66"/>
        <end position="123"/>
    </location>
</feature>
<dbReference type="Pfam" id="PF00483">
    <property type="entry name" value="NTP_transferase"/>
    <property type="match status" value="1"/>
</dbReference>
<evidence type="ECO:0000313" key="3">
    <source>
        <dbReference type="EMBL" id="MFC3625571.1"/>
    </source>
</evidence>
<dbReference type="Gene3D" id="3.90.550.10">
    <property type="entry name" value="Spore Coat Polysaccharide Biosynthesis Protein SpsA, Chain A"/>
    <property type="match status" value="1"/>
</dbReference>
<keyword evidence="4" id="KW-1185">Reference proteome</keyword>
<accession>A0ABV7TS62</accession>
<dbReference type="InterPro" id="IPR046342">
    <property type="entry name" value="CBS_dom_sf"/>
</dbReference>
<evidence type="ECO:0000313" key="4">
    <source>
        <dbReference type="Proteomes" id="UP001595636"/>
    </source>
</evidence>
<dbReference type="CDD" id="cd04607">
    <property type="entry name" value="CBS_pair_NTP_transferase_assoc"/>
    <property type="match status" value="1"/>
</dbReference>
<evidence type="ECO:0000256" key="1">
    <source>
        <dbReference type="PROSITE-ProRule" id="PRU00703"/>
    </source>
</evidence>
<proteinExistence type="predicted"/>
<dbReference type="InterPro" id="IPR005835">
    <property type="entry name" value="NTP_transferase_dom"/>
</dbReference>
<organism evidence="3 4">
    <name type="scientific">Vogesella amnigena</name>
    <dbReference type="NCBI Taxonomy" id="1507449"/>
    <lineage>
        <taxon>Bacteria</taxon>
        <taxon>Pseudomonadati</taxon>
        <taxon>Pseudomonadota</taxon>
        <taxon>Betaproteobacteria</taxon>
        <taxon>Neisseriales</taxon>
        <taxon>Chromobacteriaceae</taxon>
        <taxon>Vogesella</taxon>
    </lineage>
</organism>
<keyword evidence="1" id="KW-0129">CBS domain</keyword>
<dbReference type="SMART" id="SM00116">
    <property type="entry name" value="CBS"/>
    <property type="match status" value="2"/>
</dbReference>
<name>A0ABV7TS62_9NEIS</name>
<gene>
    <name evidence="3" type="ORF">ACFOKJ_05335</name>
</gene>
<dbReference type="InterPro" id="IPR000644">
    <property type="entry name" value="CBS_dom"/>
</dbReference>